<keyword evidence="11" id="KW-0333">Golgi apparatus</keyword>
<evidence type="ECO:0000256" key="10">
    <source>
        <dbReference type="ARBA" id="ARBA00022989"/>
    </source>
</evidence>
<dbReference type="InterPro" id="IPR047664">
    <property type="entry name" value="SWEET"/>
</dbReference>
<dbReference type="AlphaFoldDB" id="A0A8T1WN28"/>
<evidence type="ECO:0000256" key="9">
    <source>
        <dbReference type="ARBA" id="ARBA00022737"/>
    </source>
</evidence>
<evidence type="ECO:0000256" key="13">
    <source>
        <dbReference type="SAM" id="Phobius"/>
    </source>
</evidence>
<accession>A0A8T1WN28</accession>
<feature type="transmembrane region" description="Helical" evidence="13">
    <location>
        <begin position="159"/>
        <end position="183"/>
    </location>
</feature>
<evidence type="ECO:0000256" key="12">
    <source>
        <dbReference type="ARBA" id="ARBA00023136"/>
    </source>
</evidence>
<name>A0A8T1WN28_9STRA</name>
<keyword evidence="10 13" id="KW-1133">Transmembrane helix</keyword>
<evidence type="ECO:0000256" key="5">
    <source>
        <dbReference type="ARBA" id="ARBA00022448"/>
    </source>
</evidence>
<dbReference type="FunFam" id="1.20.1280.290:FF:000007">
    <property type="entry name" value="Bidirectional sugar transporter SWEET7"/>
    <property type="match status" value="1"/>
</dbReference>
<feature type="transmembrane region" description="Helical" evidence="13">
    <location>
        <begin position="6"/>
        <end position="26"/>
    </location>
</feature>
<reference evidence="14" key="1">
    <citation type="submission" date="2021-02" db="EMBL/GenBank/DDBJ databases">
        <authorList>
            <person name="Palmer J.M."/>
        </authorList>
    </citation>
    <scope>NUCLEOTIDE SEQUENCE</scope>
    <source>
        <strain evidence="14">SCRP23</strain>
    </source>
</reference>
<dbReference type="OrthoDB" id="409725at2759"/>
<dbReference type="GO" id="GO:0051119">
    <property type="term" value="F:sugar transmembrane transporter activity"/>
    <property type="evidence" value="ECO:0007669"/>
    <property type="project" value="InterPro"/>
</dbReference>
<keyword evidence="15" id="KW-1185">Reference proteome</keyword>
<dbReference type="EMBL" id="JAGDFL010000208">
    <property type="protein sequence ID" value="KAG7395422.1"/>
    <property type="molecule type" value="Genomic_DNA"/>
</dbReference>
<comment type="caution">
    <text evidence="14">The sequence shown here is derived from an EMBL/GenBank/DDBJ whole genome shotgun (WGS) entry which is preliminary data.</text>
</comment>
<keyword evidence="7" id="KW-0762">Sugar transport</keyword>
<gene>
    <name evidence="14" type="ORF">PHYBOEH_003781</name>
</gene>
<evidence type="ECO:0000313" key="15">
    <source>
        <dbReference type="Proteomes" id="UP000693981"/>
    </source>
</evidence>
<sequence>MLALDIVNIAATISSVVLLFSPFPDFRRVHTEQSTGEVRILPVMMLCVNCFTWAMYGYLSGTYFPVFAINAAGTITSLVFSTVFYRWSSDRSALHKMGAAVFGWMAFVIEFIVLCKSDVISISSDKLEKIVGYLAVALNICLYASPLRTMKLVLSTKSAASLPAMMCCVNLVNGSLWVLYGILANDMFVLTPNAMGVVLSAIQVVLCIKYRPNRRAEDNVKDVSVTASPAVEDGIAIDFVKMHSPV</sequence>
<dbReference type="InterPro" id="IPR004316">
    <property type="entry name" value="SWEET_rpt"/>
</dbReference>
<keyword evidence="6" id="KW-1003">Cell membrane</keyword>
<feature type="transmembrane region" description="Helical" evidence="13">
    <location>
        <begin position="97"/>
        <end position="114"/>
    </location>
</feature>
<evidence type="ECO:0000256" key="4">
    <source>
        <dbReference type="ARBA" id="ARBA00021741"/>
    </source>
</evidence>
<organism evidence="14 15">
    <name type="scientific">Phytophthora boehmeriae</name>
    <dbReference type="NCBI Taxonomy" id="109152"/>
    <lineage>
        <taxon>Eukaryota</taxon>
        <taxon>Sar</taxon>
        <taxon>Stramenopiles</taxon>
        <taxon>Oomycota</taxon>
        <taxon>Peronosporomycetes</taxon>
        <taxon>Peronosporales</taxon>
        <taxon>Peronosporaceae</taxon>
        <taxon>Phytophthora</taxon>
    </lineage>
</organism>
<dbReference type="PANTHER" id="PTHR10791">
    <property type="entry name" value="RAG1-ACTIVATING PROTEIN 1"/>
    <property type="match status" value="1"/>
</dbReference>
<dbReference type="Proteomes" id="UP000693981">
    <property type="component" value="Unassembled WGS sequence"/>
</dbReference>
<evidence type="ECO:0000256" key="7">
    <source>
        <dbReference type="ARBA" id="ARBA00022597"/>
    </source>
</evidence>
<evidence type="ECO:0000256" key="2">
    <source>
        <dbReference type="ARBA" id="ARBA00004653"/>
    </source>
</evidence>
<feature type="transmembrane region" description="Helical" evidence="13">
    <location>
        <begin position="189"/>
        <end position="208"/>
    </location>
</feature>
<dbReference type="GO" id="GO:0005886">
    <property type="term" value="C:plasma membrane"/>
    <property type="evidence" value="ECO:0007669"/>
    <property type="project" value="UniProtKB-SubCell"/>
</dbReference>
<proteinExistence type="inferred from homology"/>
<feature type="transmembrane region" description="Helical" evidence="13">
    <location>
        <begin position="62"/>
        <end position="85"/>
    </location>
</feature>
<keyword evidence="5" id="KW-0813">Transport</keyword>
<evidence type="ECO:0000256" key="6">
    <source>
        <dbReference type="ARBA" id="ARBA00022475"/>
    </source>
</evidence>
<evidence type="ECO:0000256" key="3">
    <source>
        <dbReference type="ARBA" id="ARBA00007809"/>
    </source>
</evidence>
<dbReference type="GO" id="GO:0000139">
    <property type="term" value="C:Golgi membrane"/>
    <property type="evidence" value="ECO:0007669"/>
    <property type="project" value="UniProtKB-SubCell"/>
</dbReference>
<dbReference type="Pfam" id="PF03083">
    <property type="entry name" value="MtN3_slv"/>
    <property type="match status" value="2"/>
</dbReference>
<dbReference type="PANTHER" id="PTHR10791:SF30">
    <property type="entry name" value="SUGAR TRANSPORTER SWEET1"/>
    <property type="match status" value="1"/>
</dbReference>
<evidence type="ECO:0000313" key="14">
    <source>
        <dbReference type="EMBL" id="KAG7395422.1"/>
    </source>
</evidence>
<dbReference type="FunFam" id="1.20.1280.290:FF:000004">
    <property type="entry name" value="Sugar transporter SWEET"/>
    <property type="match status" value="1"/>
</dbReference>
<keyword evidence="8 13" id="KW-0812">Transmembrane</keyword>
<keyword evidence="9" id="KW-0677">Repeat</keyword>
<feature type="transmembrane region" description="Helical" evidence="13">
    <location>
        <begin position="130"/>
        <end position="147"/>
    </location>
</feature>
<evidence type="ECO:0000256" key="8">
    <source>
        <dbReference type="ARBA" id="ARBA00022692"/>
    </source>
</evidence>
<feature type="transmembrane region" description="Helical" evidence="13">
    <location>
        <begin position="38"/>
        <end position="56"/>
    </location>
</feature>
<keyword evidence="12 13" id="KW-0472">Membrane</keyword>
<evidence type="ECO:0000256" key="1">
    <source>
        <dbReference type="ARBA" id="ARBA00004651"/>
    </source>
</evidence>
<comment type="subcellular location">
    <subcellularLocation>
        <location evidence="1">Cell membrane</location>
        <topology evidence="1">Multi-pass membrane protein</topology>
    </subcellularLocation>
    <subcellularLocation>
        <location evidence="2">Golgi apparatus membrane</location>
        <topology evidence="2">Multi-pass membrane protein</topology>
    </subcellularLocation>
</comment>
<comment type="similarity">
    <text evidence="3">Belongs to the SWEET sugar transporter family.</text>
</comment>
<evidence type="ECO:0000256" key="11">
    <source>
        <dbReference type="ARBA" id="ARBA00023034"/>
    </source>
</evidence>
<protein>
    <recommendedName>
        <fullName evidence="4">Sugar transporter SWEET1</fullName>
    </recommendedName>
</protein>